<keyword evidence="2" id="KW-0521">NADP</keyword>
<dbReference type="STRING" id="1531966.A0A0A1SQP9"/>
<dbReference type="Pfam" id="PF08546">
    <property type="entry name" value="ApbA_C"/>
    <property type="match status" value="1"/>
</dbReference>
<feature type="domain" description="Ketopantoate reductase C-terminal" evidence="5">
    <location>
        <begin position="279"/>
        <end position="424"/>
    </location>
</feature>
<reference evidence="6 7" key="1">
    <citation type="journal article" date="2015" name="Genome Announc.">
        <title>Draft Genome Sequence and Gene Annotation of the Entomopathogenic Fungus Verticillium hemipterigenum.</title>
        <authorList>
            <person name="Horn F."/>
            <person name="Habel A."/>
            <person name="Scharf D.H."/>
            <person name="Dworschak J."/>
            <person name="Brakhage A.A."/>
            <person name="Guthke R."/>
            <person name="Hertweck C."/>
            <person name="Linde J."/>
        </authorList>
    </citation>
    <scope>NUCLEOTIDE SEQUENCE [LARGE SCALE GENOMIC DNA]</scope>
</reference>
<dbReference type="GO" id="GO:0005739">
    <property type="term" value="C:mitochondrion"/>
    <property type="evidence" value="ECO:0007669"/>
    <property type="project" value="TreeGrafter"/>
</dbReference>
<dbReference type="InterPro" id="IPR013328">
    <property type="entry name" value="6PGD_dom2"/>
</dbReference>
<dbReference type="Proteomes" id="UP000039046">
    <property type="component" value="Unassembled WGS sequence"/>
</dbReference>
<proteinExistence type="inferred from homology"/>
<dbReference type="AlphaFoldDB" id="A0A0A1SQP9"/>
<sequence>MAFWNRISRPYPLITSSIPVIRQRRPLSMAQAPAWLKPVLSDTSVPPTLYAWTPANLNLPYTPQRRDIQDESSRIYIIGIGNLGRMYAAYLSLVTPTPPPITLVVHRESLLSQWIENNGVEVTRQGVLHQSKAYDIEYWSEEKPATGPVQQVQPLRNVLVTTKATAAMPSVDRIRGYLDSQSTVAFAQNGMSKLWPPHGSAYMTHRYPNGNGFNALLCVTNHGVLSEGPFKSLHAAPANVSIGSVFPGHDVSQNYLAQQILAAPFIDAKAFPTADLWVVQLEKLVVNACLNPLTALLRQKNGFIFQNPDGPIIKVLDCIIAEASAVLQALAKSDASTSILASSESDIAILRQTLVERFSFDKLRSLVYAVGEKVKENRSSMLQDVCAGKGTEIRDFNGWFVDMATFLDPSIDVSTNQKLVELIENGAAQLDETSLSQSMLK</sequence>
<dbReference type="Gene3D" id="1.10.1040.10">
    <property type="entry name" value="N-(1-d-carboxylethyl)-l-norvaline Dehydrogenase, domain 2"/>
    <property type="match status" value="1"/>
</dbReference>
<dbReference type="InterPro" id="IPR013332">
    <property type="entry name" value="KPR_N"/>
</dbReference>
<evidence type="ECO:0000256" key="3">
    <source>
        <dbReference type="ARBA" id="ARBA00023002"/>
    </source>
</evidence>
<keyword evidence="7" id="KW-1185">Reference proteome</keyword>
<dbReference type="InterPro" id="IPR008927">
    <property type="entry name" value="6-PGluconate_DH-like_C_sf"/>
</dbReference>
<dbReference type="SUPFAM" id="SSF48179">
    <property type="entry name" value="6-phosphogluconate dehydrogenase C-terminal domain-like"/>
    <property type="match status" value="1"/>
</dbReference>
<evidence type="ECO:0000259" key="5">
    <source>
        <dbReference type="Pfam" id="PF08546"/>
    </source>
</evidence>
<dbReference type="GO" id="GO:0008677">
    <property type="term" value="F:2-dehydropantoate 2-reductase activity"/>
    <property type="evidence" value="ECO:0007669"/>
    <property type="project" value="TreeGrafter"/>
</dbReference>
<dbReference type="InterPro" id="IPR013752">
    <property type="entry name" value="KPA_reductase"/>
</dbReference>
<dbReference type="Pfam" id="PF02558">
    <property type="entry name" value="ApbA"/>
    <property type="match status" value="1"/>
</dbReference>
<comment type="similarity">
    <text evidence="1">Belongs to the ketopantoate reductase family.</text>
</comment>
<dbReference type="PANTHER" id="PTHR43765">
    <property type="entry name" value="2-DEHYDROPANTOATE 2-REDUCTASE-RELATED"/>
    <property type="match status" value="1"/>
</dbReference>
<dbReference type="InterPro" id="IPR050838">
    <property type="entry name" value="Ketopantoate_reductase"/>
</dbReference>
<evidence type="ECO:0000259" key="4">
    <source>
        <dbReference type="Pfam" id="PF02558"/>
    </source>
</evidence>
<dbReference type="PANTHER" id="PTHR43765:SF2">
    <property type="entry name" value="2-DEHYDROPANTOATE 2-REDUCTASE"/>
    <property type="match status" value="1"/>
</dbReference>
<evidence type="ECO:0000256" key="1">
    <source>
        <dbReference type="ARBA" id="ARBA00007870"/>
    </source>
</evidence>
<dbReference type="Gene3D" id="3.40.50.720">
    <property type="entry name" value="NAD(P)-binding Rossmann-like Domain"/>
    <property type="match status" value="1"/>
</dbReference>
<evidence type="ECO:0000313" key="6">
    <source>
        <dbReference type="EMBL" id="CEJ82733.1"/>
    </source>
</evidence>
<dbReference type="GO" id="GO:0050661">
    <property type="term" value="F:NADP binding"/>
    <property type="evidence" value="ECO:0007669"/>
    <property type="project" value="TreeGrafter"/>
</dbReference>
<organism evidence="6 7">
    <name type="scientific">[Torrubiella] hemipterigena</name>
    <dbReference type="NCBI Taxonomy" id="1531966"/>
    <lineage>
        <taxon>Eukaryota</taxon>
        <taxon>Fungi</taxon>
        <taxon>Dikarya</taxon>
        <taxon>Ascomycota</taxon>
        <taxon>Pezizomycotina</taxon>
        <taxon>Sordariomycetes</taxon>
        <taxon>Hypocreomycetidae</taxon>
        <taxon>Hypocreales</taxon>
        <taxon>Clavicipitaceae</taxon>
        <taxon>Clavicipitaceae incertae sedis</taxon>
        <taxon>'Torrubiella' clade</taxon>
    </lineage>
</organism>
<name>A0A0A1SQP9_9HYPO</name>
<evidence type="ECO:0008006" key="8">
    <source>
        <dbReference type="Google" id="ProtNLM"/>
    </source>
</evidence>
<gene>
    <name evidence="6" type="ORF">VHEMI02783</name>
</gene>
<protein>
    <recommendedName>
        <fullName evidence="8">2-dehydropantoate 2-reductase</fullName>
    </recommendedName>
</protein>
<feature type="domain" description="Ketopantoate reductase N-terminal" evidence="4">
    <location>
        <begin position="75"/>
        <end position="244"/>
    </location>
</feature>
<keyword evidence="3" id="KW-0560">Oxidoreductase</keyword>
<dbReference type="HOGENOM" id="CLU_031468_9_0_1"/>
<dbReference type="OrthoDB" id="73846at2759"/>
<dbReference type="EMBL" id="CDHN01000001">
    <property type="protein sequence ID" value="CEJ82733.1"/>
    <property type="molecule type" value="Genomic_DNA"/>
</dbReference>
<accession>A0A0A1SQP9</accession>
<evidence type="ECO:0000313" key="7">
    <source>
        <dbReference type="Proteomes" id="UP000039046"/>
    </source>
</evidence>
<evidence type="ECO:0000256" key="2">
    <source>
        <dbReference type="ARBA" id="ARBA00022857"/>
    </source>
</evidence>